<protein>
    <submittedName>
        <fullName evidence="1">Uncharacterized protein</fullName>
    </submittedName>
</protein>
<organism evidence="1 2">
    <name type="scientific">Enterobacter roggenkampii</name>
    <dbReference type="NCBI Taxonomy" id="1812935"/>
    <lineage>
        <taxon>Bacteria</taxon>
        <taxon>Pseudomonadati</taxon>
        <taxon>Pseudomonadota</taxon>
        <taxon>Gammaproteobacteria</taxon>
        <taxon>Enterobacterales</taxon>
        <taxon>Enterobacteriaceae</taxon>
        <taxon>Enterobacter</taxon>
        <taxon>Enterobacter cloacae complex</taxon>
    </lineage>
</organism>
<comment type="caution">
    <text evidence="1">The sequence shown here is derived from an EMBL/GenBank/DDBJ whole genome shotgun (WGS) entry which is preliminary data.</text>
</comment>
<sequence>MAIFGQLSSLAGVAQGFDLSATRLILSGASGSFEFLDFEIPEKIVIPGRQKVAIHQMIGGKRLIDVLGVEYDPITWSGIFTGSTTKSRVSFLMAMRDSGQKLTLTLDNYSFDVVITDFDLAYEFAYRQPYSISMAVIQRNDDPLSVDSLTGALNALINSDIGQAVGLSDIIDIQTVTDAVSTVQSAVQAVSDFAMATVDTVQTVVRPIIAAQQIIQTNISSLENSLNTITTLGGIVPGFPISKTVNNLLTQADGMTRIPALYNLSNVLGRVDKNVRTGQTANGVKTITLSGGNLYQIASDQYGDATLWESLATVNGIDDPQLTGINSIQVPTTPSTQASKASYPG</sequence>
<name>A0A837LGN2_9ENTR</name>
<dbReference type="RefSeq" id="WP_047748174.1">
    <property type="nucleotide sequence ID" value="NZ_LEDI01000020.1"/>
</dbReference>
<evidence type="ECO:0000313" key="2">
    <source>
        <dbReference type="Proteomes" id="UP000036013"/>
    </source>
</evidence>
<accession>A0A837LGN2</accession>
<gene>
    <name evidence="1" type="ORF">ABF77_11505</name>
</gene>
<dbReference type="Proteomes" id="UP000036013">
    <property type="component" value="Unassembled WGS sequence"/>
</dbReference>
<proteinExistence type="predicted"/>
<reference evidence="1 2" key="1">
    <citation type="submission" date="2015-06" db="EMBL/GenBank/DDBJ databases">
        <authorList>
            <person name="Adams M."/>
            <person name="Sutton G."/>
            <person name="Nelson K."/>
            <person name="Bonomo R."/>
            <person name="McCorrison J."/>
            <person name="Sanka R."/>
            <person name="Brinkac L."/>
            <person name="Nierman W."/>
        </authorList>
    </citation>
    <scope>NUCLEOTIDE SEQUENCE [LARGE SCALE GENOMIC DNA]</scope>
    <source>
        <strain evidence="1 2">GN02692</strain>
    </source>
</reference>
<dbReference type="EMBL" id="LEDI01000020">
    <property type="protein sequence ID" value="KLQ03815.1"/>
    <property type="molecule type" value="Genomic_DNA"/>
</dbReference>
<dbReference type="AlphaFoldDB" id="A0A837LGN2"/>
<evidence type="ECO:0000313" key="1">
    <source>
        <dbReference type="EMBL" id="KLQ03815.1"/>
    </source>
</evidence>